<reference evidence="1 2" key="1">
    <citation type="journal article" date="2019" name="Commun. Biol.">
        <title>The bagworm genome reveals a unique fibroin gene that provides high tensile strength.</title>
        <authorList>
            <person name="Kono N."/>
            <person name="Nakamura H."/>
            <person name="Ohtoshi R."/>
            <person name="Tomita M."/>
            <person name="Numata K."/>
            <person name="Arakawa K."/>
        </authorList>
    </citation>
    <scope>NUCLEOTIDE SEQUENCE [LARGE SCALE GENOMIC DNA]</scope>
</reference>
<comment type="caution">
    <text evidence="1">The sequence shown here is derived from an EMBL/GenBank/DDBJ whole genome shotgun (WGS) entry which is preliminary data.</text>
</comment>
<keyword evidence="2" id="KW-1185">Reference proteome</keyword>
<dbReference type="EMBL" id="BGZK01002438">
    <property type="protein sequence ID" value="GBP93941.1"/>
    <property type="molecule type" value="Genomic_DNA"/>
</dbReference>
<evidence type="ECO:0000313" key="2">
    <source>
        <dbReference type="Proteomes" id="UP000299102"/>
    </source>
</evidence>
<gene>
    <name evidence="1" type="ORF">EVAR_70306_1</name>
</gene>
<accession>A0A4C1ZYM9</accession>
<protein>
    <submittedName>
        <fullName evidence="1">Uncharacterized protein</fullName>
    </submittedName>
</protein>
<dbReference type="AlphaFoldDB" id="A0A4C1ZYM9"/>
<sequence>MKLGVRQPLIINRLTVHEQIGERCWFPRTVELFDLERPRHETWVRQPLIINRLTVHEQIGERCWFPRTVELFDLERPRHETWGAAAAYHKPTDRARADCRLVSGAGFRERWNSSTKNGPDMKLGVRQPLIINRLTVHEQIGERCWFPRTVELFDLERPRHETWGAAAAYHKPTDRARADW</sequence>
<evidence type="ECO:0000313" key="1">
    <source>
        <dbReference type="EMBL" id="GBP93941.1"/>
    </source>
</evidence>
<name>A0A4C1ZYM9_EUMVA</name>
<organism evidence="1 2">
    <name type="scientific">Eumeta variegata</name>
    <name type="common">Bagworm moth</name>
    <name type="synonym">Eumeta japonica</name>
    <dbReference type="NCBI Taxonomy" id="151549"/>
    <lineage>
        <taxon>Eukaryota</taxon>
        <taxon>Metazoa</taxon>
        <taxon>Ecdysozoa</taxon>
        <taxon>Arthropoda</taxon>
        <taxon>Hexapoda</taxon>
        <taxon>Insecta</taxon>
        <taxon>Pterygota</taxon>
        <taxon>Neoptera</taxon>
        <taxon>Endopterygota</taxon>
        <taxon>Lepidoptera</taxon>
        <taxon>Glossata</taxon>
        <taxon>Ditrysia</taxon>
        <taxon>Tineoidea</taxon>
        <taxon>Psychidae</taxon>
        <taxon>Oiketicinae</taxon>
        <taxon>Eumeta</taxon>
    </lineage>
</organism>
<dbReference type="Proteomes" id="UP000299102">
    <property type="component" value="Unassembled WGS sequence"/>
</dbReference>
<proteinExistence type="predicted"/>